<dbReference type="CDD" id="cd05387">
    <property type="entry name" value="BY-kinase"/>
    <property type="match status" value="1"/>
</dbReference>
<dbReference type="RefSeq" id="WP_007575948.1">
    <property type="nucleotide sequence ID" value="NZ_BPTS01000002.1"/>
</dbReference>
<proteinExistence type="inferred from homology"/>
<feature type="domain" description="AAA" evidence="11">
    <location>
        <begin position="589"/>
        <end position="719"/>
    </location>
</feature>
<dbReference type="GO" id="GO:0042802">
    <property type="term" value="F:identical protein binding"/>
    <property type="evidence" value="ECO:0007669"/>
    <property type="project" value="UniProtKB-ARBA"/>
</dbReference>
<evidence type="ECO:0000256" key="6">
    <source>
        <dbReference type="ARBA" id="ARBA00022777"/>
    </source>
</evidence>
<comment type="similarity">
    <text evidence="2">Belongs to the etk/wzc family.</text>
</comment>
<dbReference type="GO" id="GO:0005886">
    <property type="term" value="C:plasma membrane"/>
    <property type="evidence" value="ECO:0007669"/>
    <property type="project" value="UniProtKB-ARBA"/>
</dbReference>
<keyword evidence="5" id="KW-0547">Nucleotide-binding</keyword>
<evidence type="ECO:0000256" key="1">
    <source>
        <dbReference type="ARBA" id="ARBA00007316"/>
    </source>
</evidence>
<evidence type="ECO:0000259" key="11">
    <source>
        <dbReference type="Pfam" id="PF13614"/>
    </source>
</evidence>
<dbReference type="Pfam" id="PF13614">
    <property type="entry name" value="AAA_31"/>
    <property type="match status" value="1"/>
</dbReference>
<dbReference type="FunFam" id="3.40.50.300:FF:000527">
    <property type="entry name" value="Tyrosine-protein kinase etk"/>
    <property type="match status" value="1"/>
</dbReference>
<evidence type="ECO:0000256" key="2">
    <source>
        <dbReference type="ARBA" id="ARBA00008883"/>
    </source>
</evidence>
<dbReference type="NCBIfam" id="TIGR01007">
    <property type="entry name" value="eps_fam"/>
    <property type="match status" value="1"/>
</dbReference>
<keyword evidence="10" id="KW-0472">Membrane</keyword>
<evidence type="ECO:0000313" key="12">
    <source>
        <dbReference type="EMBL" id="EGN58008.1"/>
    </source>
</evidence>
<keyword evidence="13" id="KW-1185">Reference proteome</keyword>
<dbReference type="eggNOG" id="COG0489">
    <property type="taxonomic scope" value="Bacteria"/>
</dbReference>
<dbReference type="Gene3D" id="3.40.50.300">
    <property type="entry name" value="P-loop containing nucleotide triphosphate hydrolases"/>
    <property type="match status" value="1"/>
</dbReference>
<dbReference type="InterPro" id="IPR025669">
    <property type="entry name" value="AAA_dom"/>
</dbReference>
<comment type="catalytic activity">
    <reaction evidence="9">
        <text>L-tyrosyl-[protein] + ATP = O-phospho-L-tyrosyl-[protein] + ADP + H(+)</text>
        <dbReference type="Rhea" id="RHEA:10596"/>
        <dbReference type="Rhea" id="RHEA-COMP:10136"/>
        <dbReference type="Rhea" id="RHEA-COMP:20101"/>
        <dbReference type="ChEBI" id="CHEBI:15378"/>
        <dbReference type="ChEBI" id="CHEBI:30616"/>
        <dbReference type="ChEBI" id="CHEBI:46858"/>
        <dbReference type="ChEBI" id="CHEBI:61978"/>
        <dbReference type="ChEBI" id="CHEBI:456216"/>
        <dbReference type="EC" id="2.7.10.2"/>
    </reaction>
</comment>
<dbReference type="PANTHER" id="PTHR32309:SF13">
    <property type="entry name" value="FERRIC ENTEROBACTIN TRANSPORT PROTEIN FEPE"/>
    <property type="match status" value="1"/>
</dbReference>
<dbReference type="HOGENOM" id="CLU_009912_6_0_10"/>
<evidence type="ECO:0000256" key="7">
    <source>
        <dbReference type="ARBA" id="ARBA00022840"/>
    </source>
</evidence>
<dbReference type="EMBL" id="GL945017">
    <property type="protein sequence ID" value="EGN58008.1"/>
    <property type="molecule type" value="Genomic_DNA"/>
</dbReference>
<evidence type="ECO:0000256" key="4">
    <source>
        <dbReference type="ARBA" id="ARBA00022679"/>
    </source>
</evidence>
<feature type="transmembrane region" description="Helical" evidence="10">
    <location>
        <begin position="502"/>
        <end position="521"/>
    </location>
</feature>
<organism evidence="12 13">
    <name type="scientific">Hallella multisaccharivorax DSM 17128</name>
    <dbReference type="NCBI Taxonomy" id="688246"/>
    <lineage>
        <taxon>Bacteria</taxon>
        <taxon>Pseudomonadati</taxon>
        <taxon>Bacteroidota</taxon>
        <taxon>Bacteroidia</taxon>
        <taxon>Bacteroidales</taxon>
        <taxon>Prevotellaceae</taxon>
        <taxon>Hallella</taxon>
    </lineage>
</organism>
<evidence type="ECO:0000313" key="13">
    <source>
        <dbReference type="Proteomes" id="UP000002772"/>
    </source>
</evidence>
<dbReference type="OrthoDB" id="9794577at2"/>
<keyword evidence="10" id="KW-0812">Transmembrane</keyword>
<evidence type="ECO:0000256" key="8">
    <source>
        <dbReference type="ARBA" id="ARBA00023137"/>
    </source>
</evidence>
<protein>
    <recommendedName>
        <fullName evidence="3">non-specific protein-tyrosine kinase</fullName>
        <ecNumber evidence="3">2.7.10.2</ecNumber>
    </recommendedName>
</protein>
<dbReference type="GO" id="GO:0005524">
    <property type="term" value="F:ATP binding"/>
    <property type="evidence" value="ECO:0007669"/>
    <property type="project" value="UniProtKB-KW"/>
</dbReference>
<comment type="similarity">
    <text evidence="1">Belongs to the CpsD/CapB family.</text>
</comment>
<sequence>MTLDKTQNNTMNTETGKQPSSMLFTDSFKQRLIDIMLNWKWVILSLIVCTGLGEAFIRYSNTVYNISEKVLIKSNDNNSGNSALKSETMGMVSNTNGFDNELEILSTHSLATQAVRDLKLYVNYYSVGKLKKALYYKNQPVNVGINIGDAERLRNSFTVDVEHANGEYHIIAPNVDQTVKSLPTTIETRGCLLKLSINNDNAVGSDWKMQAVVMSPDQAAYHFQNSFVVAPESETTTIARLSINDENPDRAMDYLRQLILCYNLQANEDKNEIARRTEEFINQRIAKINEELGSTEGHLESYKRSRGMVELKTNATQAFTQANTYEEKLADFNTQIALFDEMSSFLNNPSNRYQPLPNNVGIENSSITALVNNYNQTVQKRNLLLQSASESSPVITPLTAQLDQLHNAISQTLRQVRKSMDIQRSGLQRQYGKYQGEVGQTPEQERVLTQIGRQQEVKSGLYLLLLQKREENSISLAATADKGRIIDGPATSGIVSTKNRTVMGIAILVGLFLPIAILYLMNLLRYKIGGRDDVEKLTELPILSDVAIASKQAKEDGEIVVKENRNNAMEEVFRGLRSNLLFTLKEGEKVIVCTSSISGEGKTFISSNLAMSFAILGKKTIMIGLDIRKPRLQDVFGYEHRKEGITNLLKIENPSWEQIKEQILPSNKHDNLSLLPAGAIPPNPTELLARKSLDNIINTLKEHFDYIIIDSAPVGLVTDTVSIARVSDATVFVCRADYTPKRDFDLINTLAKEGRLRNVSVVINGIDMSKKKYGYYYGYGHYGYGHHYSYGYGGYHYGYSDYGKDNDHSIKK</sequence>
<dbReference type="eggNOG" id="COG3206">
    <property type="taxonomic scope" value="Bacteria"/>
</dbReference>
<accession>F8NBP6</accession>
<dbReference type="Proteomes" id="UP000002772">
    <property type="component" value="Unassembled WGS sequence"/>
</dbReference>
<keyword evidence="8" id="KW-0829">Tyrosine-protein kinase</keyword>
<dbReference type="InterPro" id="IPR050445">
    <property type="entry name" value="Bact_polysacc_biosynth/exp"/>
</dbReference>
<dbReference type="STRING" id="688246.Premu_2654"/>
<dbReference type="InterPro" id="IPR005702">
    <property type="entry name" value="Wzc-like_C"/>
</dbReference>
<evidence type="ECO:0000256" key="10">
    <source>
        <dbReference type="SAM" id="Phobius"/>
    </source>
</evidence>
<keyword evidence="6" id="KW-0418">Kinase</keyword>
<evidence type="ECO:0000256" key="3">
    <source>
        <dbReference type="ARBA" id="ARBA00011903"/>
    </source>
</evidence>
<evidence type="ECO:0000256" key="9">
    <source>
        <dbReference type="ARBA" id="ARBA00051245"/>
    </source>
</evidence>
<dbReference type="GO" id="GO:0004715">
    <property type="term" value="F:non-membrane spanning protein tyrosine kinase activity"/>
    <property type="evidence" value="ECO:0007669"/>
    <property type="project" value="UniProtKB-EC"/>
</dbReference>
<keyword evidence="4 12" id="KW-0808">Transferase</keyword>
<dbReference type="EC" id="2.7.10.2" evidence="3"/>
<dbReference type="AlphaFoldDB" id="F8NBP6"/>
<dbReference type="PANTHER" id="PTHR32309">
    <property type="entry name" value="TYROSINE-PROTEIN KINASE"/>
    <property type="match status" value="1"/>
</dbReference>
<dbReference type="InterPro" id="IPR027417">
    <property type="entry name" value="P-loop_NTPase"/>
</dbReference>
<reference evidence="13" key="1">
    <citation type="journal article" date="2011" name="Stand. Genomic Sci.">
        <title>Non-contiguous finished genome sequence of the opportunistic oral pathogen Prevotella multisaccharivorax type strain (PPPA20).</title>
        <authorList>
            <person name="Pati A."/>
            <person name="Gronow S."/>
            <person name="Lu M."/>
            <person name="Lapidus A."/>
            <person name="Nolan M."/>
            <person name="Lucas S."/>
            <person name="Hammon N."/>
            <person name="Deshpande S."/>
            <person name="Cheng J.F."/>
            <person name="Tapia R."/>
            <person name="Han C."/>
            <person name="Goodwin L."/>
            <person name="Pitluck S."/>
            <person name="Liolios K."/>
            <person name="Pagani I."/>
            <person name="Mavromatis K."/>
            <person name="Mikhailova N."/>
            <person name="Huntemann M."/>
            <person name="Chen A."/>
            <person name="Palaniappan K."/>
            <person name="Land M."/>
            <person name="Hauser L."/>
            <person name="Detter J.C."/>
            <person name="Brambilla E.M."/>
            <person name="Rohde M."/>
            <person name="Goker M."/>
            <person name="Woyke T."/>
            <person name="Bristow J."/>
            <person name="Eisen J.A."/>
            <person name="Markowitz V."/>
            <person name="Hugenholtz P."/>
            <person name="Kyrpides N.C."/>
            <person name="Klenk H.P."/>
            <person name="Ivanova N."/>
        </authorList>
    </citation>
    <scope>NUCLEOTIDE SEQUENCE [LARGE SCALE GENOMIC DNA]</scope>
    <source>
        <strain evidence="13">DSM 17128</strain>
    </source>
</reference>
<dbReference type="SUPFAM" id="SSF52540">
    <property type="entry name" value="P-loop containing nucleoside triphosphate hydrolases"/>
    <property type="match status" value="1"/>
</dbReference>
<keyword evidence="10" id="KW-1133">Transmembrane helix</keyword>
<gene>
    <name evidence="12" type="ORF">Premu_2654</name>
</gene>
<name>F8NBP6_9BACT</name>
<keyword evidence="7" id="KW-0067">ATP-binding</keyword>
<evidence type="ECO:0000256" key="5">
    <source>
        <dbReference type="ARBA" id="ARBA00022741"/>
    </source>
</evidence>